<dbReference type="InterPro" id="IPR038973">
    <property type="entry name" value="MutL/Mlh/Pms-like"/>
</dbReference>
<dbReference type="Gene3D" id="3.30.565.10">
    <property type="entry name" value="Histidine kinase-like ATPase, C-terminal domain"/>
    <property type="match status" value="1"/>
</dbReference>
<dbReference type="PANTHER" id="PTHR10073">
    <property type="entry name" value="DNA MISMATCH REPAIR PROTEIN MLH, PMS, MUTL"/>
    <property type="match status" value="1"/>
</dbReference>
<dbReference type="GO" id="GO:0032389">
    <property type="term" value="C:MutLalpha complex"/>
    <property type="evidence" value="ECO:0007669"/>
    <property type="project" value="TreeGrafter"/>
</dbReference>
<keyword evidence="3" id="KW-0234">DNA repair</keyword>
<dbReference type="GO" id="GO:0016887">
    <property type="term" value="F:ATP hydrolysis activity"/>
    <property type="evidence" value="ECO:0007669"/>
    <property type="project" value="InterPro"/>
</dbReference>
<organism evidence="5 6">
    <name type="scientific">Carpediemonas membranifera</name>
    <dbReference type="NCBI Taxonomy" id="201153"/>
    <lineage>
        <taxon>Eukaryota</taxon>
        <taxon>Metamonada</taxon>
        <taxon>Carpediemonas-like organisms</taxon>
        <taxon>Carpediemonas</taxon>
    </lineage>
</organism>
<evidence type="ECO:0000313" key="5">
    <source>
        <dbReference type="EMBL" id="KAG9396752.1"/>
    </source>
</evidence>
<dbReference type="OrthoDB" id="10263226at2759"/>
<dbReference type="AlphaFoldDB" id="A0A8J6BBD7"/>
<gene>
    <name evidence="5" type="ORF">J8273_1770</name>
</gene>
<proteinExistence type="inferred from homology"/>
<evidence type="ECO:0000256" key="1">
    <source>
        <dbReference type="ARBA" id="ARBA00006082"/>
    </source>
</evidence>
<dbReference type="InterPro" id="IPR002099">
    <property type="entry name" value="MutL/Mlh/PMS"/>
</dbReference>
<sequence>MIATIRQLPEDVIAKIAAGEVIHRPVNAIKELMENSLDAGATRIDVRLMNGGMKQLEIQDNGTGINCEDLPILCQRFTTSKLSKFEDLFDIQTFGFRGEALSSISTVARVEVVTRTESMEYAVRAKYQDGELLGPPERCAGNRGTTIIVRDLFYNLDIRRHALGSTTDEFNRILSVMQRYAVHYCSAAFSLRRLEKGVPDLVVPLQATRQQAIAASWGAKMLTKLTPLSPTVTPQGTFEGVASTLEYHGARPTVITFVNGRLVEFPALKSAIAGAYRHHLPSRKHPWVFVALTVPAGDVDVNVHPTKERVSLVSEAELCDAVATALDRSLQVVRGVAGVGTSQRAVEVRGVRTEVPVSKGAPDVKPSQRSKVRVTSDNMTLDTWVRGQGLGRKADPVPADKRARTVQDLTLVGFIDTGATALLQSGTSLLIGSVAGMVEQAVTSTIRGGWGKRFRLSSPIPMGDVQEGVRACCGRLGVGIEGEMLVTVPQISRLVVNEWVISVLIREIRRYSDKLGPHPADDAVVAQIIGYAWASRLLGPADHADMRAEFNGVLLPFLQAVVDQPGALVELTTTEQLYKSFLR</sequence>
<dbReference type="CDD" id="cd16926">
    <property type="entry name" value="HATPase_MutL-MLH-PMS-like"/>
    <property type="match status" value="1"/>
</dbReference>
<comment type="similarity">
    <text evidence="1">Belongs to the DNA mismatch repair MutL/HexB family.</text>
</comment>
<dbReference type="InterPro" id="IPR013507">
    <property type="entry name" value="DNA_mismatch_S5_2-like"/>
</dbReference>
<dbReference type="InterPro" id="IPR014721">
    <property type="entry name" value="Ribsml_uS5_D2-typ_fold_subgr"/>
</dbReference>
<dbReference type="SMART" id="SM01340">
    <property type="entry name" value="DNA_mis_repair"/>
    <property type="match status" value="1"/>
</dbReference>
<evidence type="ECO:0000313" key="6">
    <source>
        <dbReference type="Proteomes" id="UP000717585"/>
    </source>
</evidence>
<dbReference type="GO" id="GO:0005524">
    <property type="term" value="F:ATP binding"/>
    <property type="evidence" value="ECO:0007669"/>
    <property type="project" value="InterPro"/>
</dbReference>
<name>A0A8J6BBD7_9EUKA</name>
<dbReference type="InterPro" id="IPR014762">
    <property type="entry name" value="DNA_mismatch_repair_CS"/>
</dbReference>
<dbReference type="Gene3D" id="3.30.230.10">
    <property type="match status" value="1"/>
</dbReference>
<accession>A0A8J6BBD7</accession>
<dbReference type="Proteomes" id="UP000717585">
    <property type="component" value="Unassembled WGS sequence"/>
</dbReference>
<dbReference type="SUPFAM" id="SSF55874">
    <property type="entry name" value="ATPase domain of HSP90 chaperone/DNA topoisomerase II/histidine kinase"/>
    <property type="match status" value="1"/>
</dbReference>
<dbReference type="InterPro" id="IPR036890">
    <property type="entry name" value="HATPase_C_sf"/>
</dbReference>
<evidence type="ECO:0000256" key="3">
    <source>
        <dbReference type="ARBA" id="ARBA00023204"/>
    </source>
</evidence>
<keyword evidence="6" id="KW-1185">Reference proteome</keyword>
<dbReference type="PROSITE" id="PS00058">
    <property type="entry name" value="DNA_MISMATCH_REPAIR_1"/>
    <property type="match status" value="1"/>
</dbReference>
<dbReference type="Pfam" id="PF01119">
    <property type="entry name" value="DNA_mis_repair"/>
    <property type="match status" value="1"/>
</dbReference>
<dbReference type="InterPro" id="IPR020568">
    <property type="entry name" value="Ribosomal_Su5_D2-typ_SF"/>
</dbReference>
<comment type="caution">
    <text evidence="5">The sequence shown here is derived from an EMBL/GenBank/DDBJ whole genome shotgun (WGS) entry which is preliminary data.</text>
</comment>
<keyword evidence="2" id="KW-0227">DNA damage</keyword>
<dbReference type="GO" id="GO:0140664">
    <property type="term" value="F:ATP-dependent DNA damage sensor activity"/>
    <property type="evidence" value="ECO:0007669"/>
    <property type="project" value="InterPro"/>
</dbReference>
<evidence type="ECO:0000259" key="4">
    <source>
        <dbReference type="SMART" id="SM01340"/>
    </source>
</evidence>
<dbReference type="Pfam" id="PF13589">
    <property type="entry name" value="HATPase_c_3"/>
    <property type="match status" value="1"/>
</dbReference>
<dbReference type="PANTHER" id="PTHR10073:SF12">
    <property type="entry name" value="DNA MISMATCH REPAIR PROTEIN MLH1"/>
    <property type="match status" value="1"/>
</dbReference>
<reference evidence="5" key="1">
    <citation type="submission" date="2021-05" db="EMBL/GenBank/DDBJ databases">
        <title>A free-living protist that lacks canonical eukaryotic 1 DNA replication and segregation systems.</title>
        <authorList>
            <person name="Salas-Leiva D.E."/>
            <person name="Tromer E.C."/>
            <person name="Curtis B.A."/>
            <person name="Jerlstrom-Hultqvist J."/>
            <person name="Kolisko M."/>
            <person name="Yi Z."/>
            <person name="Salas-Leiva J.S."/>
            <person name="Gallot-Lavallee L."/>
            <person name="Kops G.J.P.L."/>
            <person name="Archibald J.M."/>
            <person name="Simpson A.G.B."/>
            <person name="Roger A.J."/>
        </authorList>
    </citation>
    <scope>NUCLEOTIDE SEQUENCE</scope>
    <source>
        <strain evidence="5">BICM</strain>
    </source>
</reference>
<feature type="domain" description="DNA mismatch repair protein S5" evidence="4">
    <location>
        <begin position="213"/>
        <end position="331"/>
    </location>
</feature>
<dbReference type="GO" id="GO:0030983">
    <property type="term" value="F:mismatched DNA binding"/>
    <property type="evidence" value="ECO:0007669"/>
    <property type="project" value="InterPro"/>
</dbReference>
<protein>
    <submittedName>
        <fullName evidence="5">DNA mismatch repair protein MLH1</fullName>
    </submittedName>
</protein>
<dbReference type="GO" id="GO:0006298">
    <property type="term" value="P:mismatch repair"/>
    <property type="evidence" value="ECO:0007669"/>
    <property type="project" value="InterPro"/>
</dbReference>
<dbReference type="CDD" id="cd00782">
    <property type="entry name" value="MutL_Trans"/>
    <property type="match status" value="1"/>
</dbReference>
<dbReference type="EMBL" id="JAHDYR010000005">
    <property type="protein sequence ID" value="KAG9396752.1"/>
    <property type="molecule type" value="Genomic_DNA"/>
</dbReference>
<evidence type="ECO:0000256" key="2">
    <source>
        <dbReference type="ARBA" id="ARBA00022763"/>
    </source>
</evidence>
<dbReference type="SUPFAM" id="SSF54211">
    <property type="entry name" value="Ribosomal protein S5 domain 2-like"/>
    <property type="match status" value="1"/>
</dbReference>
<dbReference type="NCBIfam" id="TIGR00585">
    <property type="entry name" value="mutl"/>
    <property type="match status" value="1"/>
</dbReference>
<dbReference type="FunFam" id="3.30.565.10:FF:000003">
    <property type="entry name" value="DNA mismatch repair endonuclease MutL"/>
    <property type="match status" value="1"/>
</dbReference>